<dbReference type="EMBL" id="CAEZXO010000007">
    <property type="protein sequence ID" value="CAB4699686.1"/>
    <property type="molecule type" value="Genomic_DNA"/>
</dbReference>
<feature type="transmembrane region" description="Helical" evidence="1">
    <location>
        <begin position="20"/>
        <end position="42"/>
    </location>
</feature>
<dbReference type="EMBL" id="CAFBOC010000006">
    <property type="protein sequence ID" value="CAB4974976.1"/>
    <property type="molecule type" value="Genomic_DNA"/>
</dbReference>
<sequence>MSLIEIEPEVTQKKKFPKGLLAIGLISAIASLGLAVGALISLNDAERGRAELGTGMIVVAACDPDGITVTPYQSFANKETGSKFTFNSIELSGISKLCAGKDFRLSVRDLQGDPLTLSTDADGRAITSVRIYFHEFTGADNSVSLDGVLTDEFTLVGSDSASGLINVAAIHGLDQIQDLPNIDPDTGLSAWNLSSPATFWAMSDSNNDVSIVFNPKAQTSGPNSGEDQIAGFADSRSSYKILLESLDHSLTG</sequence>
<dbReference type="EMBL" id="CAESAE010000007">
    <property type="protein sequence ID" value="CAB4343460.1"/>
    <property type="molecule type" value="Genomic_DNA"/>
</dbReference>
<gene>
    <name evidence="3" type="ORF">UFOPK2510_01242</name>
    <name evidence="4" type="ORF">UFOPK2718_01438</name>
    <name evidence="5" type="ORF">UFOPK2936_01394</name>
    <name evidence="6" type="ORF">UFOPK3174_01553</name>
    <name evidence="7" type="ORF">UFOPK3328_01347</name>
    <name evidence="8" type="ORF">UFOPK3779_01333</name>
    <name evidence="9" type="ORF">UFOPK3913_00744</name>
    <name evidence="2" type="ORF">UFOPK4107_01261</name>
    <name evidence="10" type="ORF">UFOPK4403_01008</name>
</gene>
<accession>A0A6J5ZS70</accession>
<dbReference type="EMBL" id="CAFABH010000060">
    <property type="protein sequence ID" value="CAB4833906.1"/>
    <property type="molecule type" value="Genomic_DNA"/>
</dbReference>
<reference evidence="2" key="1">
    <citation type="submission" date="2020-05" db="EMBL/GenBank/DDBJ databases">
        <authorList>
            <person name="Chiriac C."/>
            <person name="Salcher M."/>
            <person name="Ghai R."/>
            <person name="Kavagutti S V."/>
        </authorList>
    </citation>
    <scope>NUCLEOTIDE SEQUENCE</scope>
</reference>
<evidence type="ECO:0000313" key="9">
    <source>
        <dbReference type="EMBL" id="CAB4974976.1"/>
    </source>
</evidence>
<organism evidence="2">
    <name type="scientific">freshwater metagenome</name>
    <dbReference type="NCBI Taxonomy" id="449393"/>
    <lineage>
        <taxon>unclassified sequences</taxon>
        <taxon>metagenomes</taxon>
        <taxon>ecological metagenomes</taxon>
    </lineage>
</organism>
<dbReference type="EMBL" id="CAEZZW010000008">
    <property type="protein sequence ID" value="CAB4787453.1"/>
    <property type="molecule type" value="Genomic_DNA"/>
</dbReference>
<name>A0A6J5ZS70_9ZZZZ</name>
<evidence type="ECO:0000313" key="3">
    <source>
        <dbReference type="EMBL" id="CAB4699686.1"/>
    </source>
</evidence>
<dbReference type="EMBL" id="CAFBQX010000005">
    <property type="protein sequence ID" value="CAB5073883.1"/>
    <property type="molecule type" value="Genomic_DNA"/>
</dbReference>
<evidence type="ECO:0000313" key="4">
    <source>
        <dbReference type="EMBL" id="CAB4733678.1"/>
    </source>
</evidence>
<protein>
    <submittedName>
        <fullName evidence="2">Unannotated protein</fullName>
    </submittedName>
</protein>
<keyword evidence="1" id="KW-0812">Transmembrane</keyword>
<evidence type="ECO:0000313" key="5">
    <source>
        <dbReference type="EMBL" id="CAB4787453.1"/>
    </source>
</evidence>
<evidence type="ECO:0000313" key="10">
    <source>
        <dbReference type="EMBL" id="CAB5073883.1"/>
    </source>
</evidence>
<dbReference type="AlphaFoldDB" id="A0A6J5ZS70"/>
<dbReference type="EMBL" id="CAEZYM010000019">
    <property type="protein sequence ID" value="CAB4733678.1"/>
    <property type="molecule type" value="Genomic_DNA"/>
</dbReference>
<keyword evidence="1" id="KW-1133">Transmembrane helix</keyword>
<keyword evidence="1" id="KW-0472">Membrane</keyword>
<evidence type="ECO:0000313" key="2">
    <source>
        <dbReference type="EMBL" id="CAB4343460.1"/>
    </source>
</evidence>
<evidence type="ECO:0000313" key="6">
    <source>
        <dbReference type="EMBL" id="CAB4833906.1"/>
    </source>
</evidence>
<evidence type="ECO:0000256" key="1">
    <source>
        <dbReference type="SAM" id="Phobius"/>
    </source>
</evidence>
<evidence type="ECO:0000313" key="8">
    <source>
        <dbReference type="EMBL" id="CAB4952774.1"/>
    </source>
</evidence>
<dbReference type="EMBL" id="CAFBLD010000009">
    <property type="protein sequence ID" value="CAB4875838.1"/>
    <property type="molecule type" value="Genomic_DNA"/>
</dbReference>
<proteinExistence type="predicted"/>
<dbReference type="EMBL" id="CAFBNH010000008">
    <property type="protein sequence ID" value="CAB4952774.1"/>
    <property type="molecule type" value="Genomic_DNA"/>
</dbReference>
<evidence type="ECO:0000313" key="7">
    <source>
        <dbReference type="EMBL" id="CAB4875838.1"/>
    </source>
</evidence>